<feature type="compositionally biased region" description="Low complexity" evidence="1">
    <location>
        <begin position="50"/>
        <end position="60"/>
    </location>
</feature>
<proteinExistence type="predicted"/>
<dbReference type="PANTHER" id="PTHR35394">
    <property type="entry name" value="DUF3176 DOMAIN-CONTAINING PROTEIN"/>
    <property type="match status" value="1"/>
</dbReference>
<dbReference type="Pfam" id="PF11374">
    <property type="entry name" value="DUF3176"/>
    <property type="match status" value="1"/>
</dbReference>
<feature type="region of interest" description="Disordered" evidence="1">
    <location>
        <begin position="50"/>
        <end position="69"/>
    </location>
</feature>
<evidence type="ECO:0000313" key="3">
    <source>
        <dbReference type="EMBL" id="KAF4310356.1"/>
    </source>
</evidence>
<evidence type="ECO:0000256" key="1">
    <source>
        <dbReference type="SAM" id="MobiDB-lite"/>
    </source>
</evidence>
<evidence type="ECO:0000256" key="2">
    <source>
        <dbReference type="SAM" id="Phobius"/>
    </source>
</evidence>
<gene>
    <name evidence="3" type="ORF">GTA08_BOTSDO02204</name>
</gene>
<dbReference type="PANTHER" id="PTHR35394:SF5">
    <property type="entry name" value="DUF3176 DOMAIN-CONTAINING PROTEIN"/>
    <property type="match status" value="1"/>
</dbReference>
<keyword evidence="2" id="KW-0472">Membrane</keyword>
<reference evidence="3" key="1">
    <citation type="submission" date="2020-04" db="EMBL/GenBank/DDBJ databases">
        <title>Genome Assembly and Annotation of Botryosphaeria dothidea sdau 11-99, a Latent Pathogen of Apple Fruit Ring Rot in China.</title>
        <authorList>
            <person name="Yu C."/>
            <person name="Diao Y."/>
            <person name="Lu Q."/>
            <person name="Zhao J."/>
            <person name="Cui S."/>
            <person name="Peng C."/>
            <person name="He B."/>
            <person name="Liu H."/>
        </authorList>
    </citation>
    <scope>NUCLEOTIDE SEQUENCE [LARGE SCALE GENOMIC DNA]</scope>
    <source>
        <strain evidence="3">Sdau11-99</strain>
    </source>
</reference>
<protein>
    <submittedName>
        <fullName evidence="3">Uncharacterized protein</fullName>
    </submittedName>
</protein>
<feature type="transmembrane region" description="Helical" evidence="2">
    <location>
        <begin position="362"/>
        <end position="383"/>
    </location>
</feature>
<feature type="transmembrane region" description="Helical" evidence="2">
    <location>
        <begin position="121"/>
        <end position="142"/>
    </location>
</feature>
<dbReference type="AlphaFoldDB" id="A0A8H4IZF3"/>
<dbReference type="Proteomes" id="UP000572817">
    <property type="component" value="Unassembled WGS sequence"/>
</dbReference>
<comment type="caution">
    <text evidence="3">The sequence shown here is derived from an EMBL/GenBank/DDBJ whole genome shotgun (WGS) entry which is preliminary data.</text>
</comment>
<name>A0A8H4IZF3_9PEZI</name>
<feature type="transmembrane region" description="Helical" evidence="2">
    <location>
        <begin position="225"/>
        <end position="242"/>
    </location>
</feature>
<keyword evidence="2" id="KW-1133">Transmembrane helix</keyword>
<dbReference type="InterPro" id="IPR021514">
    <property type="entry name" value="DUF3176"/>
</dbReference>
<accession>A0A8H4IZF3</accession>
<dbReference type="OrthoDB" id="5242705at2759"/>
<keyword evidence="2" id="KW-0812">Transmembrane</keyword>
<keyword evidence="4" id="KW-1185">Reference proteome</keyword>
<organism evidence="3 4">
    <name type="scientific">Botryosphaeria dothidea</name>
    <dbReference type="NCBI Taxonomy" id="55169"/>
    <lineage>
        <taxon>Eukaryota</taxon>
        <taxon>Fungi</taxon>
        <taxon>Dikarya</taxon>
        <taxon>Ascomycota</taxon>
        <taxon>Pezizomycotina</taxon>
        <taxon>Dothideomycetes</taxon>
        <taxon>Dothideomycetes incertae sedis</taxon>
        <taxon>Botryosphaeriales</taxon>
        <taxon>Botryosphaeriaceae</taxon>
        <taxon>Botryosphaeria</taxon>
    </lineage>
</organism>
<evidence type="ECO:0000313" key="4">
    <source>
        <dbReference type="Proteomes" id="UP000572817"/>
    </source>
</evidence>
<dbReference type="EMBL" id="WWBZ02000016">
    <property type="protein sequence ID" value="KAF4310356.1"/>
    <property type="molecule type" value="Genomic_DNA"/>
</dbReference>
<feature type="transmembrane region" description="Helical" evidence="2">
    <location>
        <begin position="162"/>
        <end position="179"/>
    </location>
</feature>
<sequence>MDPAQNESLGSSAVGRLLDVPLDGDVSPVSARLSFERQCDESFSTRSLSDVLVSPPSSSRTLSFRQPSLRSRTSSNATITANSMFLQPYNDNAGSPPISITPTPSGKHAASHWRRRLHGWWYWELSGVALSIGCIVAIVALLPRLDNKPLARWNFIMAPNTLISTFITVAKTSMLLAVAEGMSQLKWLYFQEDTRSLARLETFNDASRGPWGSLRFLMSRKGTKSVFLASLGAMIVFIALAMEPMAQQIVGFETRDVPVFGSHGEIPIAYGAWSNIEPTELTEFPIYDIGVIGSIFRNVLNITYGFDETPSHGPGTLLYTANISEVMKNVASCISDYLRTRPSTTMVRGTAYRSEVHVVIRWPWLALPVSLVLFSAVFLVLAIRTNSRHGAPVWKSSLLPLLLHGLEGWSKEELRAEHIADIGVLTKEMRARLERNEVGDRAFVRN</sequence>